<dbReference type="CDD" id="cd11715">
    <property type="entry name" value="THUMP_AdoMetMT"/>
    <property type="match status" value="1"/>
</dbReference>
<dbReference type="PANTHER" id="PTHR47313">
    <property type="entry name" value="RIBOSOMAL RNA LARGE SUBUNIT METHYLTRANSFERASE K/L"/>
    <property type="match status" value="1"/>
</dbReference>
<evidence type="ECO:0000256" key="3">
    <source>
        <dbReference type="PROSITE-ProRule" id="PRU00529"/>
    </source>
</evidence>
<comment type="caution">
    <text evidence="5">The sequence shown here is derived from an EMBL/GenBank/DDBJ whole genome shotgun (WGS) entry which is preliminary data.</text>
</comment>
<dbReference type="Gene3D" id="3.30.2130.30">
    <property type="match status" value="1"/>
</dbReference>
<keyword evidence="3" id="KW-0694">RNA-binding</keyword>
<keyword evidence="1 5" id="KW-0489">Methyltransferase</keyword>
<dbReference type="Gene3D" id="3.40.50.150">
    <property type="entry name" value="Vaccinia Virus protein VP39"/>
    <property type="match status" value="1"/>
</dbReference>
<gene>
    <name evidence="5" type="ORF">FC91_GL001774</name>
</gene>
<protein>
    <submittedName>
        <fullName evidence="5">Methyltransferase</fullName>
    </submittedName>
</protein>
<dbReference type="InterPro" id="IPR000241">
    <property type="entry name" value="RlmKL-like_Mtase"/>
</dbReference>
<evidence type="ECO:0000313" key="6">
    <source>
        <dbReference type="Proteomes" id="UP000050949"/>
    </source>
</evidence>
<dbReference type="Proteomes" id="UP000050949">
    <property type="component" value="Unassembled WGS sequence"/>
</dbReference>
<proteinExistence type="predicted"/>
<dbReference type="eggNOG" id="COG0116">
    <property type="taxonomic scope" value="Bacteria"/>
</dbReference>
<dbReference type="SUPFAM" id="SSF53335">
    <property type="entry name" value="S-adenosyl-L-methionine-dependent methyltransferases"/>
    <property type="match status" value="1"/>
</dbReference>
<dbReference type="InterPro" id="IPR029063">
    <property type="entry name" value="SAM-dependent_MTases_sf"/>
</dbReference>
<dbReference type="GO" id="GO:0008990">
    <property type="term" value="F:rRNA (guanine-N2-)-methyltransferase activity"/>
    <property type="evidence" value="ECO:0007669"/>
    <property type="project" value="TreeGrafter"/>
</dbReference>
<evidence type="ECO:0000259" key="4">
    <source>
        <dbReference type="PROSITE" id="PS51165"/>
    </source>
</evidence>
<dbReference type="Pfam" id="PF22020">
    <property type="entry name" value="RlmL_1st"/>
    <property type="match status" value="1"/>
</dbReference>
<dbReference type="GO" id="GO:0070043">
    <property type="term" value="F:rRNA (guanine-N7-)-methyltransferase activity"/>
    <property type="evidence" value="ECO:0007669"/>
    <property type="project" value="TreeGrafter"/>
</dbReference>
<dbReference type="InterPro" id="IPR004114">
    <property type="entry name" value="THUMP_dom"/>
</dbReference>
<keyword evidence="2 5" id="KW-0808">Transferase</keyword>
<feature type="domain" description="THUMP" evidence="4">
    <location>
        <begin position="45"/>
        <end position="156"/>
    </location>
</feature>
<dbReference type="PROSITE" id="PS00092">
    <property type="entry name" value="N6_MTASE"/>
    <property type="match status" value="1"/>
</dbReference>
<sequence>MAIKYKLMAAMAGGFEAVTARELMDMGYQTHNETGRVAFEGTMADVYRTNLWLRSADRILIVLKEFKALTFDDLFESVKAFPWEDWLPMTAHFPVTAKAVKSKLHSEPDIQSIAKKAIVERLSTYYHRRTRLPETGSTYHIDVRITKDEVRLTLDTTGESLFKRGYRAESAGAPLKENFAAALVLLTRWHPEDMPFLDPTCGSGTIPIEAALLARNIAPGIQRHFAFEEFQVFDPQEFAAQKEQAVAGQKNDPLMIFGQDIDQNMVELSRTNAQKAGVLHDIRFKQLAVKDFKTSVPNGVIVANPPYGKRLSDAAGVHELYKQMGDVFRPLTTWSKYFLTSDLAFENLYGAKATKRRKLYNGAMRVDFFQYWGKPDWKQPKALVTSLSDPVKED</sequence>
<dbReference type="PATRIC" id="fig|1122147.4.peg.1842"/>
<dbReference type="Pfam" id="PF01170">
    <property type="entry name" value="UPF0020"/>
    <property type="match status" value="1"/>
</dbReference>
<dbReference type="InterPro" id="IPR002052">
    <property type="entry name" value="DNA_methylase_N6_adenine_CS"/>
</dbReference>
<dbReference type="SMART" id="SM00981">
    <property type="entry name" value="THUMP"/>
    <property type="match status" value="1"/>
</dbReference>
<dbReference type="GO" id="GO:0003723">
    <property type="term" value="F:RNA binding"/>
    <property type="evidence" value="ECO:0007669"/>
    <property type="project" value="UniProtKB-UniRule"/>
</dbReference>
<evidence type="ECO:0000313" key="5">
    <source>
        <dbReference type="EMBL" id="KRM28311.1"/>
    </source>
</evidence>
<dbReference type="PANTHER" id="PTHR47313:SF1">
    <property type="entry name" value="RIBOSOMAL RNA LARGE SUBUNIT METHYLTRANSFERASE K_L"/>
    <property type="match status" value="1"/>
</dbReference>
<name>A0A0R1XDS9_9LACO</name>
<dbReference type="PROSITE" id="PS51165">
    <property type="entry name" value="THUMP"/>
    <property type="match status" value="1"/>
</dbReference>
<reference evidence="5 6" key="1">
    <citation type="journal article" date="2015" name="Genome Announc.">
        <title>Expanding the biotechnology potential of lactobacilli through comparative genomics of 213 strains and associated genera.</title>
        <authorList>
            <person name="Sun Z."/>
            <person name="Harris H.M."/>
            <person name="McCann A."/>
            <person name="Guo C."/>
            <person name="Argimon S."/>
            <person name="Zhang W."/>
            <person name="Yang X."/>
            <person name="Jeffery I.B."/>
            <person name="Cooney J.C."/>
            <person name="Kagawa T.F."/>
            <person name="Liu W."/>
            <person name="Song Y."/>
            <person name="Salvetti E."/>
            <person name="Wrobel A."/>
            <person name="Rasinkangas P."/>
            <person name="Parkhill J."/>
            <person name="Rea M.C."/>
            <person name="O'Sullivan O."/>
            <person name="Ritari J."/>
            <person name="Douillard F.P."/>
            <person name="Paul Ross R."/>
            <person name="Yang R."/>
            <person name="Briner A.E."/>
            <person name="Felis G.E."/>
            <person name="de Vos W.M."/>
            <person name="Barrangou R."/>
            <person name="Klaenhammer T.R."/>
            <person name="Caufield P.W."/>
            <person name="Cui Y."/>
            <person name="Zhang H."/>
            <person name="O'Toole P.W."/>
        </authorList>
    </citation>
    <scope>NUCLEOTIDE SEQUENCE [LARGE SCALE GENOMIC DNA]</scope>
    <source>
        <strain evidence="5 6">DSM 16991</strain>
    </source>
</reference>
<accession>A0A0R1XDS9</accession>
<dbReference type="AlphaFoldDB" id="A0A0R1XDS9"/>
<dbReference type="Pfam" id="PF02926">
    <property type="entry name" value="THUMP"/>
    <property type="match status" value="1"/>
</dbReference>
<evidence type="ECO:0000256" key="1">
    <source>
        <dbReference type="ARBA" id="ARBA00022603"/>
    </source>
</evidence>
<dbReference type="EMBL" id="AZFW01000032">
    <property type="protein sequence ID" value="KRM28311.1"/>
    <property type="molecule type" value="Genomic_DNA"/>
</dbReference>
<organism evidence="5 6">
    <name type="scientific">Schleiferilactobacillus harbinensis DSM 16991</name>
    <dbReference type="NCBI Taxonomy" id="1122147"/>
    <lineage>
        <taxon>Bacteria</taxon>
        <taxon>Bacillati</taxon>
        <taxon>Bacillota</taxon>
        <taxon>Bacilli</taxon>
        <taxon>Lactobacillales</taxon>
        <taxon>Lactobacillaceae</taxon>
        <taxon>Schleiferilactobacillus</taxon>
    </lineage>
</organism>
<evidence type="ECO:0000256" key="2">
    <source>
        <dbReference type="ARBA" id="ARBA00022679"/>
    </source>
</evidence>
<dbReference type="InterPro" id="IPR054170">
    <property type="entry name" value="RlmL_1st"/>
</dbReference>